<evidence type="ECO:0000256" key="4">
    <source>
        <dbReference type="ARBA" id="ARBA00022833"/>
    </source>
</evidence>
<dbReference type="PANTHER" id="PTHR46064:SF1">
    <property type="entry name" value="QUEUINE TRNA-RIBOSYLTRANSFERASE ACCESSORY SUBUNIT 2"/>
    <property type="match status" value="1"/>
</dbReference>
<evidence type="ECO:0000313" key="9">
    <source>
        <dbReference type="Proteomes" id="UP001642502"/>
    </source>
</evidence>
<comment type="subunit">
    <text evidence="5">Heterodimer of a catalytic subunit and an accessory subunit.</text>
</comment>
<evidence type="ECO:0000256" key="3">
    <source>
        <dbReference type="ARBA" id="ARBA00022723"/>
    </source>
</evidence>
<gene>
    <name evidence="8" type="ORF">SEPCBS119000_000400</name>
</gene>
<keyword evidence="1 5" id="KW-0963">Cytoplasm</keyword>
<comment type="function">
    <text evidence="5">Non-catalytic subunit of the queuine tRNA-ribosyltransferase (TGT) that catalyzes the base-exchange of a guanine (G) residue with queuine (Q) at position 34 (anticodon wobble position) in tRNAs with GU(N) anticodons (tRNA-Asp, -Asn, -His and -Tyr), resulting in the hypermodified nucleoside queuosine (7-(((4,5-cis-dihydroxy-2-cyclopenten-1-yl)amino)methyl)-7-deazaguanosine).</text>
</comment>
<name>A0ABP0D6E2_9PEZI</name>
<feature type="domain" description="tRNA-guanine(15) transglycosylase-like" evidence="7">
    <location>
        <begin position="245"/>
        <end position="478"/>
    </location>
</feature>
<evidence type="ECO:0000256" key="1">
    <source>
        <dbReference type="ARBA" id="ARBA00022490"/>
    </source>
</evidence>
<dbReference type="InterPro" id="IPR002616">
    <property type="entry name" value="tRNA_ribo_trans-like"/>
</dbReference>
<feature type="binding site" evidence="5">
    <location>
        <position position="460"/>
    </location>
    <ligand>
        <name>Zn(2+)</name>
        <dbReference type="ChEBI" id="CHEBI:29105"/>
    </ligand>
</feature>
<accession>A0ABP0D6E2</accession>
<feature type="binding site" evidence="5">
    <location>
        <position position="431"/>
    </location>
    <ligand>
        <name>Zn(2+)</name>
        <dbReference type="ChEBI" id="CHEBI:29105"/>
    </ligand>
</feature>
<comment type="cofactor">
    <cofactor evidence="5">
        <name>Zn(2+)</name>
        <dbReference type="ChEBI" id="CHEBI:29105"/>
    </cofactor>
    <text evidence="5">Binds 1 zinc ion per subunit.</text>
</comment>
<evidence type="ECO:0000313" key="8">
    <source>
        <dbReference type="EMBL" id="CAK7263248.1"/>
    </source>
</evidence>
<dbReference type="PANTHER" id="PTHR46064">
    <property type="entry name" value="QUEUINE TRNA-RIBOSYLTRANSFERASE ACCESSORY SUBUNIT 2"/>
    <property type="match status" value="1"/>
</dbReference>
<dbReference type="EMBL" id="CAWUON010000002">
    <property type="protein sequence ID" value="CAK7263248.1"/>
    <property type="molecule type" value="Genomic_DNA"/>
</dbReference>
<dbReference type="Gene3D" id="3.20.20.105">
    <property type="entry name" value="Queuine tRNA-ribosyltransferase-like"/>
    <property type="match status" value="1"/>
</dbReference>
<comment type="caution">
    <text evidence="8">The sequence shown here is derived from an EMBL/GenBank/DDBJ whole genome shotgun (WGS) entry which is preliminary data.</text>
</comment>
<feature type="binding site" evidence="5">
    <location>
        <position position="429"/>
    </location>
    <ligand>
        <name>Zn(2+)</name>
        <dbReference type="ChEBI" id="CHEBI:29105"/>
    </ligand>
</feature>
<comment type="subcellular location">
    <subcellularLocation>
        <location evidence="5">Cytoplasm</location>
    </subcellularLocation>
</comment>
<organism evidence="8 9">
    <name type="scientific">Sporothrix epigloea</name>
    <dbReference type="NCBI Taxonomy" id="1892477"/>
    <lineage>
        <taxon>Eukaryota</taxon>
        <taxon>Fungi</taxon>
        <taxon>Dikarya</taxon>
        <taxon>Ascomycota</taxon>
        <taxon>Pezizomycotina</taxon>
        <taxon>Sordariomycetes</taxon>
        <taxon>Sordariomycetidae</taxon>
        <taxon>Ophiostomatales</taxon>
        <taxon>Ophiostomataceae</taxon>
        <taxon>Sporothrix</taxon>
    </lineage>
</organism>
<dbReference type="Proteomes" id="UP001642502">
    <property type="component" value="Unassembled WGS sequence"/>
</dbReference>
<keyword evidence="3 5" id="KW-0479">Metal-binding</keyword>
<dbReference type="InterPro" id="IPR050852">
    <property type="entry name" value="Queuine_tRNA-ribosyltrfase"/>
</dbReference>
<protein>
    <recommendedName>
        <fullName evidence="5">Queuine tRNA-ribosyltransferase accessory subunit 2</fullName>
    </recommendedName>
    <alternativeName>
        <fullName evidence="5">Queuine tRNA-ribosyltransferase domain-containing protein 1</fullName>
    </alternativeName>
</protein>
<feature type="region of interest" description="Disordered" evidence="6">
    <location>
        <begin position="129"/>
        <end position="151"/>
    </location>
</feature>
<dbReference type="Pfam" id="PF01702">
    <property type="entry name" value="TGT"/>
    <property type="match status" value="1"/>
</dbReference>
<feature type="binding site" evidence="5">
    <location>
        <position position="434"/>
    </location>
    <ligand>
        <name>Zn(2+)</name>
        <dbReference type="ChEBI" id="CHEBI:29105"/>
    </ligand>
</feature>
<keyword evidence="4 5" id="KW-0862">Zinc</keyword>
<evidence type="ECO:0000256" key="5">
    <source>
        <dbReference type="HAMAP-Rule" id="MF_03043"/>
    </source>
</evidence>
<dbReference type="InterPro" id="IPR028592">
    <property type="entry name" value="QTRTD1"/>
</dbReference>
<evidence type="ECO:0000256" key="6">
    <source>
        <dbReference type="SAM" id="MobiDB-lite"/>
    </source>
</evidence>
<dbReference type="NCBIfam" id="TIGR00449">
    <property type="entry name" value="tgt_general"/>
    <property type="match status" value="1"/>
</dbReference>
<comment type="similarity">
    <text evidence="5">Belongs to the queuine tRNA-ribosyltransferase family. QTRT2 subfamily.</text>
</comment>
<dbReference type="SUPFAM" id="SSF51713">
    <property type="entry name" value="tRNA-guanine transglycosylase"/>
    <property type="match status" value="1"/>
</dbReference>
<dbReference type="InterPro" id="IPR036511">
    <property type="entry name" value="TGT-like_sf"/>
</dbReference>
<proteinExistence type="inferred from homology"/>
<evidence type="ECO:0000259" key="7">
    <source>
        <dbReference type="Pfam" id="PF01702"/>
    </source>
</evidence>
<keyword evidence="2 5" id="KW-0819">tRNA processing</keyword>
<dbReference type="HAMAP" id="MF_03043">
    <property type="entry name" value="QTRT2"/>
    <property type="match status" value="1"/>
</dbReference>
<reference evidence="8 9" key="1">
    <citation type="submission" date="2024-01" db="EMBL/GenBank/DDBJ databases">
        <authorList>
            <person name="Allen C."/>
            <person name="Tagirdzhanova G."/>
        </authorList>
    </citation>
    <scope>NUCLEOTIDE SEQUENCE [LARGE SCALE GENOMIC DNA]</scope>
    <source>
        <strain evidence="8 9">CBS 119000</strain>
    </source>
</reference>
<evidence type="ECO:0000256" key="2">
    <source>
        <dbReference type="ARBA" id="ARBA00022694"/>
    </source>
</evidence>
<sequence length="559" mass="58905">MASDGPYDPASPLPVQAAMPPPLFRVLTPAASSVAGGISIGTAVAAEEVAGRIAAPRLGSLALPGRKPVATPAFFAVTSRGAVPHVTPDNLARTDLVNGAYFALEDFVESIPLRPGRVPPIFSTPIPSDLDATLASSPPSPAPSPSLPRLHAFTSLPSSTISVLAPRRHPAAASHLGNGPRHVSIVTSTGFQKLTLDAYHAAIDALRPDIAVPMADLTYDGGTVSHTAGASSSNTTSAASAHTSVPYPSAKRAIRMASYSEDWIDRVHSDKVAATTGAALFAPTLPVPYATQWQYLNRLAELATPALDETRNGDSLQQTKPTIAGLAVYDVGLLQDLHADYADSLALLPRLSLHPATTPHHVLRQVGLGIDVISLPAITDASEQGLAYTFSWAEAASHAREAGSKQLPLAIDLSDPVYKADLGPLQPDCSCATCATHHRAYLHHLLDAREMLAWTLLQLHNYHVMTELFAGIRQTLAATVNGGVAAFRAQAQRFQTVYEPEMLIGQGTRPRLRGYQVQSNGVVEAPLNKPQWGRLQDTKSGAVPVATTVDDGLPVALDA</sequence>
<keyword evidence="9" id="KW-1185">Reference proteome</keyword>